<feature type="domain" description="HTH araC/xylS-type" evidence="4">
    <location>
        <begin position="188"/>
        <end position="286"/>
    </location>
</feature>
<dbReference type="InterPro" id="IPR018060">
    <property type="entry name" value="HTH_AraC"/>
</dbReference>
<dbReference type="PROSITE" id="PS00041">
    <property type="entry name" value="HTH_ARAC_FAMILY_1"/>
    <property type="match status" value="1"/>
</dbReference>
<dbReference type="EMBL" id="BBNU01000011">
    <property type="protein sequence ID" value="GAL80680.1"/>
    <property type="molecule type" value="Genomic_DNA"/>
</dbReference>
<dbReference type="PANTHER" id="PTHR43280">
    <property type="entry name" value="ARAC-FAMILY TRANSCRIPTIONAL REGULATOR"/>
    <property type="match status" value="1"/>
</dbReference>
<dbReference type="GO" id="GO:0043565">
    <property type="term" value="F:sequence-specific DNA binding"/>
    <property type="evidence" value="ECO:0007669"/>
    <property type="project" value="InterPro"/>
</dbReference>
<dbReference type="GO" id="GO:0003700">
    <property type="term" value="F:DNA-binding transcription factor activity"/>
    <property type="evidence" value="ECO:0007669"/>
    <property type="project" value="InterPro"/>
</dbReference>
<evidence type="ECO:0000256" key="1">
    <source>
        <dbReference type="ARBA" id="ARBA00023015"/>
    </source>
</evidence>
<name>A0A090WU78_9FLAO</name>
<dbReference type="Gene3D" id="1.10.10.60">
    <property type="entry name" value="Homeodomain-like"/>
    <property type="match status" value="2"/>
</dbReference>
<comment type="caution">
    <text evidence="5">The sequence shown here is derived from an EMBL/GenBank/DDBJ whole genome shotgun (WGS) entry which is preliminary data.</text>
</comment>
<reference evidence="5 6" key="1">
    <citation type="journal article" date="2014" name="Genome Announc.">
        <title>Draft Genome Sequences of Marine Flavobacterium Algibacter lectus Strains SS8 and NR4.</title>
        <authorList>
            <person name="Takatani N."/>
            <person name="Nakanishi M."/>
            <person name="Meirelles P."/>
            <person name="Mino S."/>
            <person name="Suda W."/>
            <person name="Oshima K."/>
            <person name="Hattori M."/>
            <person name="Ohkuma M."/>
            <person name="Hosokawa M."/>
            <person name="Miyashita K."/>
            <person name="Thompson F.L."/>
            <person name="Niwa A."/>
            <person name="Sawabe T."/>
            <person name="Sawabe T."/>
        </authorList>
    </citation>
    <scope>NUCLEOTIDE SEQUENCE [LARGE SCALE GENOMIC DNA]</scope>
    <source>
        <strain evidence="6">JCM19274</strain>
    </source>
</reference>
<dbReference type="PANTHER" id="PTHR43280:SF28">
    <property type="entry name" value="HTH-TYPE TRANSCRIPTIONAL ACTIVATOR RHAS"/>
    <property type="match status" value="1"/>
</dbReference>
<proteinExistence type="predicted"/>
<keyword evidence="3" id="KW-0804">Transcription</keyword>
<dbReference type="InterPro" id="IPR018062">
    <property type="entry name" value="HTH_AraC-typ_CS"/>
</dbReference>
<keyword evidence="2 5" id="KW-0238">DNA-binding</keyword>
<dbReference type="AlphaFoldDB" id="A0A090WU78"/>
<protein>
    <submittedName>
        <fullName evidence="5">DNA-binding response regulator</fullName>
    </submittedName>
</protein>
<dbReference type="InterPro" id="IPR020449">
    <property type="entry name" value="Tscrpt_reg_AraC-type_HTH"/>
</dbReference>
<dbReference type="RefSeq" id="WP_042498983.1">
    <property type="nucleotide sequence ID" value="NZ_BBNU01000011.1"/>
</dbReference>
<keyword evidence="1" id="KW-0805">Transcription regulation</keyword>
<evidence type="ECO:0000256" key="3">
    <source>
        <dbReference type="ARBA" id="ARBA00023163"/>
    </source>
</evidence>
<gene>
    <name evidence="5" type="ORF">JCM19274_1306</name>
</gene>
<dbReference type="Proteomes" id="UP000029643">
    <property type="component" value="Unassembled WGS sequence"/>
</dbReference>
<dbReference type="PRINTS" id="PR00032">
    <property type="entry name" value="HTHARAC"/>
</dbReference>
<dbReference type="InterPro" id="IPR009057">
    <property type="entry name" value="Homeodomain-like_sf"/>
</dbReference>
<dbReference type="SUPFAM" id="SSF46689">
    <property type="entry name" value="Homeodomain-like"/>
    <property type="match status" value="2"/>
</dbReference>
<evidence type="ECO:0000313" key="6">
    <source>
        <dbReference type="Proteomes" id="UP000029643"/>
    </source>
</evidence>
<sequence length="290" mass="34218">MLEIFQSLRLTLLNTGYAKLNALWDFDNVISPFTRMYYITKGSAKVYHSNKVFDLKPNHIYLVPSYTYARYTCEDYHEQYYISFLEDISNGLSIYGIKDFEYEIEADQNCLYYFQRLVELNNNRKIKNSNPKTYDNRPTLQDFIKQNDTLNAKELLETQGILTTLLSKFITNHKINKDHVTPPNKAIYLIQNYINENLHAPITIDELANKCHYSTDYFSRLFYKTHGIRPNKYIQSKRIERAQLLLLTTTSSLKEIAQKVGFENLAYFSRTFKKHTKKTPAAFRKEQVTI</sequence>
<dbReference type="Pfam" id="PF12833">
    <property type="entry name" value="HTH_18"/>
    <property type="match status" value="1"/>
</dbReference>
<evidence type="ECO:0000313" key="5">
    <source>
        <dbReference type="EMBL" id="GAL80680.1"/>
    </source>
</evidence>
<evidence type="ECO:0000256" key="2">
    <source>
        <dbReference type="ARBA" id="ARBA00023125"/>
    </source>
</evidence>
<dbReference type="STRING" id="221126.SAMN04489722_101518"/>
<dbReference type="SMART" id="SM00342">
    <property type="entry name" value="HTH_ARAC"/>
    <property type="match status" value="1"/>
</dbReference>
<evidence type="ECO:0000259" key="4">
    <source>
        <dbReference type="PROSITE" id="PS01124"/>
    </source>
</evidence>
<dbReference type="PROSITE" id="PS01124">
    <property type="entry name" value="HTH_ARAC_FAMILY_2"/>
    <property type="match status" value="1"/>
</dbReference>
<accession>A0A090WU78</accession>
<organism evidence="5 6">
    <name type="scientific">Algibacter lectus</name>
    <dbReference type="NCBI Taxonomy" id="221126"/>
    <lineage>
        <taxon>Bacteria</taxon>
        <taxon>Pseudomonadati</taxon>
        <taxon>Bacteroidota</taxon>
        <taxon>Flavobacteriia</taxon>
        <taxon>Flavobacteriales</taxon>
        <taxon>Flavobacteriaceae</taxon>
        <taxon>Algibacter</taxon>
    </lineage>
</organism>